<sequence>MKSFQQIGETCEASTCLFRPHVQHSWLENTPFHQYKTQKSKLVAVMLTPMDLEYFSLSAIVIVFERCTESCLSWAMLIEDMVDGSLSGMVGSVNVCLLFLNAALFWSSPLKLVA</sequence>
<protein>
    <submittedName>
        <fullName evidence="2">Uncharacterized protein</fullName>
    </submittedName>
</protein>
<reference evidence="2 3" key="1">
    <citation type="journal article" date="2018" name="Sci. Rep.">
        <title>Genomic signatures of local adaptation to the degree of environmental predictability in rotifers.</title>
        <authorList>
            <person name="Franch-Gras L."/>
            <person name="Hahn C."/>
            <person name="Garcia-Roger E.M."/>
            <person name="Carmona M.J."/>
            <person name="Serra M."/>
            <person name="Gomez A."/>
        </authorList>
    </citation>
    <scope>NUCLEOTIDE SEQUENCE [LARGE SCALE GENOMIC DNA]</scope>
    <source>
        <strain evidence="2">HYR1</strain>
    </source>
</reference>
<dbReference type="AlphaFoldDB" id="A0A3M7RTR9"/>
<name>A0A3M7RTR9_BRAPC</name>
<dbReference type="Proteomes" id="UP000276133">
    <property type="component" value="Unassembled WGS sequence"/>
</dbReference>
<evidence type="ECO:0000313" key="2">
    <source>
        <dbReference type="EMBL" id="RNA26725.1"/>
    </source>
</evidence>
<feature type="transmembrane region" description="Helical" evidence="1">
    <location>
        <begin position="84"/>
        <end position="106"/>
    </location>
</feature>
<gene>
    <name evidence="2" type="ORF">BpHYR1_003827</name>
</gene>
<evidence type="ECO:0000256" key="1">
    <source>
        <dbReference type="SAM" id="Phobius"/>
    </source>
</evidence>
<proteinExistence type="predicted"/>
<feature type="transmembrane region" description="Helical" evidence="1">
    <location>
        <begin position="42"/>
        <end position="64"/>
    </location>
</feature>
<accession>A0A3M7RTR9</accession>
<keyword evidence="3" id="KW-1185">Reference proteome</keyword>
<keyword evidence="1" id="KW-0472">Membrane</keyword>
<dbReference type="EMBL" id="REGN01002685">
    <property type="protein sequence ID" value="RNA26725.1"/>
    <property type="molecule type" value="Genomic_DNA"/>
</dbReference>
<organism evidence="2 3">
    <name type="scientific">Brachionus plicatilis</name>
    <name type="common">Marine rotifer</name>
    <name type="synonym">Brachionus muelleri</name>
    <dbReference type="NCBI Taxonomy" id="10195"/>
    <lineage>
        <taxon>Eukaryota</taxon>
        <taxon>Metazoa</taxon>
        <taxon>Spiralia</taxon>
        <taxon>Gnathifera</taxon>
        <taxon>Rotifera</taxon>
        <taxon>Eurotatoria</taxon>
        <taxon>Monogononta</taxon>
        <taxon>Pseudotrocha</taxon>
        <taxon>Ploima</taxon>
        <taxon>Brachionidae</taxon>
        <taxon>Brachionus</taxon>
    </lineage>
</organism>
<comment type="caution">
    <text evidence="2">The sequence shown here is derived from an EMBL/GenBank/DDBJ whole genome shotgun (WGS) entry which is preliminary data.</text>
</comment>
<keyword evidence="1" id="KW-1133">Transmembrane helix</keyword>
<evidence type="ECO:0000313" key="3">
    <source>
        <dbReference type="Proteomes" id="UP000276133"/>
    </source>
</evidence>
<keyword evidence="1" id="KW-0812">Transmembrane</keyword>